<accession>A0AAD8Z324</accession>
<feature type="compositionally biased region" description="Polar residues" evidence="1">
    <location>
        <begin position="26"/>
        <end position="45"/>
    </location>
</feature>
<dbReference type="EMBL" id="JAROKS010000021">
    <property type="protein sequence ID" value="KAK1790631.1"/>
    <property type="molecule type" value="Genomic_DNA"/>
</dbReference>
<proteinExistence type="predicted"/>
<feature type="region of interest" description="Disordered" evidence="1">
    <location>
        <begin position="392"/>
        <end position="420"/>
    </location>
</feature>
<gene>
    <name evidence="2" type="ORF">P4O66_014498</name>
</gene>
<evidence type="ECO:0000313" key="2">
    <source>
        <dbReference type="EMBL" id="KAK1790631.1"/>
    </source>
</evidence>
<keyword evidence="3" id="KW-1185">Reference proteome</keyword>
<evidence type="ECO:0000256" key="1">
    <source>
        <dbReference type="SAM" id="MobiDB-lite"/>
    </source>
</evidence>
<sequence>MAHPTALMPLLEDNTGLLIPLETTRSYQHSPSTESQTSGNPSQSLLPKIHQPSGVALGASDTQQEAANMSLVSTLGASSLSKECPRDGASELEGVPLPPPSVLLELLLSRQPFPPNTKLAPLYQQSNEVRGSEMQADWWDKEQIRKQTQALQTSVRAEHIKVNGPLKPKKPPVSRPPRTLQILWQNLVQHKLSTIQEVDTPASISLDKGSMGQLQLQEPGFVLPHDRATAEPDLSSTTISTGSSSNYEHNLNHFKTDSSPLSIESAARVGASLTCSSSPIGYGLPKAAGSSEFNSGLQCIIDKYTNELGTSLREVQTGLFKACLSPQSSSSTLHGQIVDIQQVSCDSDASHYFRNNNLQDPYTEKGIYEESEISLVSLSDTTLEYNDYKTPHLEEEQSEAREARERQEKEGVGANKLEEPHRNDIVRDNLVSLLFHLYSISYVVPPCTVCKLHNQLEEGKQGKECRIQQEAYCKKHE</sequence>
<protein>
    <submittedName>
        <fullName evidence="2">Uncharacterized protein</fullName>
    </submittedName>
</protein>
<dbReference type="AlphaFoldDB" id="A0AAD8Z324"/>
<name>A0AAD8Z324_9TELE</name>
<evidence type="ECO:0000313" key="3">
    <source>
        <dbReference type="Proteomes" id="UP001239994"/>
    </source>
</evidence>
<organism evidence="2 3">
    <name type="scientific">Electrophorus voltai</name>
    <dbReference type="NCBI Taxonomy" id="2609070"/>
    <lineage>
        <taxon>Eukaryota</taxon>
        <taxon>Metazoa</taxon>
        <taxon>Chordata</taxon>
        <taxon>Craniata</taxon>
        <taxon>Vertebrata</taxon>
        <taxon>Euteleostomi</taxon>
        <taxon>Actinopterygii</taxon>
        <taxon>Neopterygii</taxon>
        <taxon>Teleostei</taxon>
        <taxon>Ostariophysi</taxon>
        <taxon>Gymnotiformes</taxon>
        <taxon>Gymnotoidei</taxon>
        <taxon>Gymnotidae</taxon>
        <taxon>Electrophorus</taxon>
    </lineage>
</organism>
<dbReference type="Proteomes" id="UP001239994">
    <property type="component" value="Unassembled WGS sequence"/>
</dbReference>
<reference evidence="2" key="1">
    <citation type="submission" date="2023-03" db="EMBL/GenBank/DDBJ databases">
        <title>Electrophorus voltai genome.</title>
        <authorList>
            <person name="Bian C."/>
        </authorList>
    </citation>
    <scope>NUCLEOTIDE SEQUENCE</scope>
    <source>
        <strain evidence="2">CB-2022</strain>
        <tissue evidence="2">Muscle</tissue>
    </source>
</reference>
<feature type="region of interest" description="Disordered" evidence="1">
    <location>
        <begin position="26"/>
        <end position="62"/>
    </location>
</feature>
<comment type="caution">
    <text evidence="2">The sequence shown here is derived from an EMBL/GenBank/DDBJ whole genome shotgun (WGS) entry which is preliminary data.</text>
</comment>